<protein>
    <submittedName>
        <fullName evidence="2">14521_t:CDS:1</fullName>
    </submittedName>
</protein>
<dbReference type="Pfam" id="PF13649">
    <property type="entry name" value="Methyltransf_25"/>
    <property type="match status" value="1"/>
</dbReference>
<dbReference type="InterPro" id="IPR029063">
    <property type="entry name" value="SAM-dependent_MTases_sf"/>
</dbReference>
<sequence>MNVDTYNNREESRKMSRSLLRFQDQDFEDILDKFRFINNRRFHNVSSKYTYPNDGIEINRLEISHLLLKSAYGGNFSSPVHDKLRNGISVLDVGCGAGHWVIENAKDYPNSTFIGLDMSPIFPTENKPKNAGFIECNVLEGLPFPSNTFDFVHQKLLYVAFSKKEWLQVVKEIVRVLKPSGYAEFMEVEPCLLNAGPIVKSINEKCSQYLKSKNIFLEIALRLKDIMDSTKSFDEVNIEKRILAAGKWGGNFGELMHLYLSMTMEASSALVFENTKRDKYDKFIKTYYEEIEEYRSSIVYKRFYAQKLQPFIIREHKE</sequence>
<reference evidence="2" key="1">
    <citation type="submission" date="2021-06" db="EMBL/GenBank/DDBJ databases">
        <authorList>
            <person name="Kallberg Y."/>
            <person name="Tangrot J."/>
            <person name="Rosling A."/>
        </authorList>
    </citation>
    <scope>NUCLEOTIDE SEQUENCE</scope>
    <source>
        <strain evidence="2">87-6 pot B 2015</strain>
    </source>
</reference>
<name>A0A9N9DBX9_FUNMO</name>
<dbReference type="EMBL" id="CAJVPP010003651">
    <property type="protein sequence ID" value="CAG8634278.1"/>
    <property type="molecule type" value="Genomic_DNA"/>
</dbReference>
<evidence type="ECO:0000313" key="3">
    <source>
        <dbReference type="Proteomes" id="UP000789375"/>
    </source>
</evidence>
<feature type="domain" description="Methyltransferase" evidence="1">
    <location>
        <begin position="90"/>
        <end position="181"/>
    </location>
</feature>
<dbReference type="InterPro" id="IPR041698">
    <property type="entry name" value="Methyltransf_25"/>
</dbReference>
<organism evidence="2 3">
    <name type="scientific">Funneliformis mosseae</name>
    <name type="common">Endomycorrhizal fungus</name>
    <name type="synonym">Glomus mosseae</name>
    <dbReference type="NCBI Taxonomy" id="27381"/>
    <lineage>
        <taxon>Eukaryota</taxon>
        <taxon>Fungi</taxon>
        <taxon>Fungi incertae sedis</taxon>
        <taxon>Mucoromycota</taxon>
        <taxon>Glomeromycotina</taxon>
        <taxon>Glomeromycetes</taxon>
        <taxon>Glomerales</taxon>
        <taxon>Glomeraceae</taxon>
        <taxon>Funneliformis</taxon>
    </lineage>
</organism>
<evidence type="ECO:0000259" key="1">
    <source>
        <dbReference type="Pfam" id="PF13649"/>
    </source>
</evidence>
<evidence type="ECO:0000313" key="2">
    <source>
        <dbReference type="EMBL" id="CAG8634278.1"/>
    </source>
</evidence>
<comment type="caution">
    <text evidence="2">The sequence shown here is derived from an EMBL/GenBank/DDBJ whole genome shotgun (WGS) entry which is preliminary data.</text>
</comment>
<dbReference type="PANTHER" id="PTHR43591:SF24">
    <property type="entry name" value="2-METHOXY-6-POLYPRENYL-1,4-BENZOQUINOL METHYLASE, MITOCHONDRIAL"/>
    <property type="match status" value="1"/>
</dbReference>
<dbReference type="AlphaFoldDB" id="A0A9N9DBX9"/>
<dbReference type="GO" id="GO:0008168">
    <property type="term" value="F:methyltransferase activity"/>
    <property type="evidence" value="ECO:0007669"/>
    <property type="project" value="TreeGrafter"/>
</dbReference>
<dbReference type="Gene3D" id="3.40.50.150">
    <property type="entry name" value="Vaccinia Virus protein VP39"/>
    <property type="match status" value="1"/>
</dbReference>
<accession>A0A9N9DBX9</accession>
<dbReference type="CDD" id="cd02440">
    <property type="entry name" value="AdoMet_MTases"/>
    <property type="match status" value="1"/>
</dbReference>
<keyword evidence="3" id="KW-1185">Reference proteome</keyword>
<dbReference type="Proteomes" id="UP000789375">
    <property type="component" value="Unassembled WGS sequence"/>
</dbReference>
<gene>
    <name evidence="2" type="ORF">FMOSSE_LOCUS10650</name>
</gene>
<dbReference type="PANTHER" id="PTHR43591">
    <property type="entry name" value="METHYLTRANSFERASE"/>
    <property type="match status" value="1"/>
</dbReference>
<proteinExistence type="predicted"/>
<dbReference type="SUPFAM" id="SSF53335">
    <property type="entry name" value="S-adenosyl-L-methionine-dependent methyltransferases"/>
    <property type="match status" value="1"/>
</dbReference>